<comment type="caution">
    <text evidence="4">The sequence shown here is derived from an EMBL/GenBank/DDBJ whole genome shotgun (WGS) entry which is preliminary data.</text>
</comment>
<evidence type="ECO:0000313" key="5">
    <source>
        <dbReference type="Proteomes" id="UP001291912"/>
    </source>
</evidence>
<keyword evidence="2" id="KW-0378">Hydrolase</keyword>
<evidence type="ECO:0000256" key="1">
    <source>
        <dbReference type="ARBA" id="ARBA00010716"/>
    </source>
</evidence>
<sequence length="519" mass="54263">MSATVLAGATVVDGTGAPARPADITVADGRIVAIDAPGTADATVREQLDGLVLTPGFVDLHAHSDLTRFAYPTGDTRVLQGITTEVVGNCGLSPAPTSGDGFRDAIATIDVVPDVPITWESAAEYLDALDGIEAAWNVAPLLGHGSVRRRVMGDAPGAATAAERAAMSHLVADALDAGYWGLSYGLMYAPGEMSDADELHALAATVAERDALLGVHMRAYDSEGLVDAVDDMLRLAADSRVRLQISHLRSIIDPDGSALDGALARIRASASDVAADAYPYLAGHTTLLQLLPPALRARGTAEILTEVRGAPDALAEQLRSTVQFPPDAVTIVRAGEGAAPELGRTLAQLQADDPHGRDWARIVVDVIDRHDAAVDAILVGTRPVDAARVLAEPYVSVASDGVALALDHTVNLPHPRSIGTFPHAMRDLLDAGMPLEQTVHKMTAQPADRLGLTSRGRIRVGAPADLVALDPSTVGDRADYTRPLTAPSGIERVWVAGHCVAADGHVTGRLPGVLLRRTR</sequence>
<keyword evidence="5" id="KW-1185">Reference proteome</keyword>
<gene>
    <name evidence="4" type="ORF">R2Q92_05100</name>
</gene>
<evidence type="ECO:0000313" key="4">
    <source>
        <dbReference type="EMBL" id="MDZ8161205.1"/>
    </source>
</evidence>
<dbReference type="PANTHER" id="PTHR11113">
    <property type="entry name" value="N-ACETYLGLUCOSAMINE-6-PHOSPHATE DEACETYLASE"/>
    <property type="match status" value="1"/>
</dbReference>
<feature type="domain" description="Amidohydrolase 3" evidence="3">
    <location>
        <begin position="48"/>
        <end position="500"/>
    </location>
</feature>
<evidence type="ECO:0000259" key="3">
    <source>
        <dbReference type="Pfam" id="PF07969"/>
    </source>
</evidence>
<dbReference type="SUPFAM" id="SSF51556">
    <property type="entry name" value="Metallo-dependent hydrolases"/>
    <property type="match status" value="1"/>
</dbReference>
<organism evidence="4 5">
    <name type="scientific">Microbacterium aquimaris</name>
    <dbReference type="NCBI Taxonomy" id="459816"/>
    <lineage>
        <taxon>Bacteria</taxon>
        <taxon>Bacillati</taxon>
        <taxon>Actinomycetota</taxon>
        <taxon>Actinomycetes</taxon>
        <taxon>Micrococcales</taxon>
        <taxon>Microbacteriaceae</taxon>
        <taxon>Microbacterium</taxon>
    </lineage>
</organism>
<dbReference type="Pfam" id="PF07969">
    <property type="entry name" value="Amidohydro_3"/>
    <property type="match status" value="1"/>
</dbReference>
<name>A0ABU5N5D5_9MICO</name>
<proteinExistence type="inferred from homology"/>
<comment type="similarity">
    <text evidence="1">Belongs to the metallo-dependent hydrolases superfamily. NagA family.</text>
</comment>
<dbReference type="PANTHER" id="PTHR11113:SF14">
    <property type="entry name" value="N-ACETYLGLUCOSAMINE-6-PHOSPHATE DEACETYLASE"/>
    <property type="match status" value="1"/>
</dbReference>
<reference evidence="4 5" key="1">
    <citation type="submission" date="2023-10" db="EMBL/GenBank/DDBJ databases">
        <title>Microbacterium xanthum sp. nov., isolated from seaweed.</title>
        <authorList>
            <person name="Lee S.D."/>
        </authorList>
    </citation>
    <scope>NUCLEOTIDE SEQUENCE [LARGE SCALE GENOMIC DNA]</scope>
    <source>
        <strain evidence="4 5">KCTC 19124</strain>
    </source>
</reference>
<dbReference type="Gene3D" id="3.20.20.140">
    <property type="entry name" value="Metal-dependent hydrolases"/>
    <property type="match status" value="2"/>
</dbReference>
<dbReference type="Proteomes" id="UP001291912">
    <property type="component" value="Unassembled WGS sequence"/>
</dbReference>
<protein>
    <submittedName>
        <fullName evidence="4">Amidohydrolase family protein</fullName>
    </submittedName>
</protein>
<dbReference type="SUPFAM" id="SSF51338">
    <property type="entry name" value="Composite domain of metallo-dependent hydrolases"/>
    <property type="match status" value="1"/>
</dbReference>
<accession>A0ABU5N5D5</accession>
<dbReference type="InterPro" id="IPR032466">
    <property type="entry name" value="Metal_Hydrolase"/>
</dbReference>
<evidence type="ECO:0000256" key="2">
    <source>
        <dbReference type="ARBA" id="ARBA00022801"/>
    </source>
</evidence>
<dbReference type="RefSeq" id="WP_194423848.1">
    <property type="nucleotide sequence ID" value="NZ_BAAAPT010000001.1"/>
</dbReference>
<dbReference type="InterPro" id="IPR013108">
    <property type="entry name" value="Amidohydro_3"/>
</dbReference>
<dbReference type="InterPro" id="IPR011059">
    <property type="entry name" value="Metal-dep_hydrolase_composite"/>
</dbReference>
<dbReference type="EMBL" id="JAWJYN010000001">
    <property type="protein sequence ID" value="MDZ8161205.1"/>
    <property type="molecule type" value="Genomic_DNA"/>
</dbReference>